<dbReference type="InterPro" id="IPR036291">
    <property type="entry name" value="NAD(P)-bd_dom_sf"/>
</dbReference>
<evidence type="ECO:0008006" key="6">
    <source>
        <dbReference type="Google" id="ProtNLM"/>
    </source>
</evidence>
<dbReference type="InterPro" id="IPR013332">
    <property type="entry name" value="KPR_N"/>
</dbReference>
<evidence type="ECO:0000256" key="1">
    <source>
        <dbReference type="SAM" id="MobiDB-lite"/>
    </source>
</evidence>
<dbReference type="InterPro" id="IPR013752">
    <property type="entry name" value="KPA_reductase"/>
</dbReference>
<dbReference type="EMBL" id="JBAHYK010000487">
    <property type="protein sequence ID" value="KAL0573584.1"/>
    <property type="molecule type" value="Genomic_DNA"/>
</dbReference>
<evidence type="ECO:0000313" key="4">
    <source>
        <dbReference type="EMBL" id="KAL0573584.1"/>
    </source>
</evidence>
<organism evidence="4 5">
    <name type="scientific">Marasmius crinis-equi</name>
    <dbReference type="NCBI Taxonomy" id="585013"/>
    <lineage>
        <taxon>Eukaryota</taxon>
        <taxon>Fungi</taxon>
        <taxon>Dikarya</taxon>
        <taxon>Basidiomycota</taxon>
        <taxon>Agaricomycotina</taxon>
        <taxon>Agaricomycetes</taxon>
        <taxon>Agaricomycetidae</taxon>
        <taxon>Agaricales</taxon>
        <taxon>Marasmiineae</taxon>
        <taxon>Marasmiaceae</taxon>
        <taxon>Marasmius</taxon>
    </lineage>
</organism>
<dbReference type="Gene3D" id="3.40.50.720">
    <property type="entry name" value="NAD(P)-binding Rossmann-like Domain"/>
    <property type="match status" value="1"/>
</dbReference>
<dbReference type="InterPro" id="IPR008927">
    <property type="entry name" value="6-PGluconate_DH-like_C_sf"/>
</dbReference>
<dbReference type="Gene3D" id="1.10.1040.10">
    <property type="entry name" value="N-(1-d-carboxylethyl)-l-norvaline Dehydrogenase, domain 2"/>
    <property type="match status" value="1"/>
</dbReference>
<name>A0ABR3FEH8_9AGAR</name>
<dbReference type="InterPro" id="IPR013328">
    <property type="entry name" value="6PGD_dom2"/>
</dbReference>
<dbReference type="PANTHER" id="PTHR21708">
    <property type="entry name" value="PROBABLE 2-DEHYDROPANTOATE 2-REDUCTASE"/>
    <property type="match status" value="1"/>
</dbReference>
<feature type="domain" description="Ketopantoate reductase N-terminal" evidence="2">
    <location>
        <begin position="4"/>
        <end position="165"/>
    </location>
</feature>
<accession>A0ABR3FEH8</accession>
<evidence type="ECO:0000259" key="3">
    <source>
        <dbReference type="Pfam" id="PF08546"/>
    </source>
</evidence>
<evidence type="ECO:0000259" key="2">
    <source>
        <dbReference type="Pfam" id="PF02558"/>
    </source>
</evidence>
<comment type="caution">
    <text evidence="4">The sequence shown here is derived from an EMBL/GenBank/DDBJ whole genome shotgun (WGS) entry which is preliminary data.</text>
</comment>
<proteinExistence type="predicted"/>
<dbReference type="SUPFAM" id="SSF51735">
    <property type="entry name" value="NAD(P)-binding Rossmann-fold domains"/>
    <property type="match status" value="1"/>
</dbReference>
<keyword evidence="5" id="KW-1185">Reference proteome</keyword>
<feature type="non-terminal residue" evidence="4">
    <location>
        <position position="373"/>
    </location>
</feature>
<evidence type="ECO:0000313" key="5">
    <source>
        <dbReference type="Proteomes" id="UP001465976"/>
    </source>
</evidence>
<dbReference type="Proteomes" id="UP001465976">
    <property type="component" value="Unassembled WGS sequence"/>
</dbReference>
<dbReference type="SUPFAM" id="SSF48179">
    <property type="entry name" value="6-phosphogluconate dehydrogenase C-terminal domain-like"/>
    <property type="match status" value="1"/>
</dbReference>
<dbReference type="Pfam" id="PF08546">
    <property type="entry name" value="ApbA_C"/>
    <property type="match status" value="1"/>
</dbReference>
<gene>
    <name evidence="4" type="ORF">V5O48_008380</name>
</gene>
<sequence length="373" mass="41005">MKEVLLVGLGGVGATYALLLKEAGRCRVNVVARSNFEIVNQRGLTFRDTESQTTLNEWRPDRLFRTVSEAAGIDYDYVFLATKAVPEVCRSEEILLPLLSRNYAKPPVYVLLQNGIGIERGLFEALSHGTKGTIVSAAVHCLANLVEPAVVEYVESHRKLVLGTYHGQEQTMAAAEGISPEDKQLLDDVKNLFDPGRVEVSLTPNIQSRKMEKNLVNLALVTFFTLVNQTGPAIFRPPPKPEASEYYEPYVFPQTAHLIEEYTIPNIKAVMHEAIEVAHAAGMNMPDNIDDTTIELARGLYSDPRNTFVASMHLDAQKGNPIEVEVIIGEVVRLAERVGVQVPSHLEADGDDLFHAAGSTESDPEEAGRAQTS</sequence>
<dbReference type="Pfam" id="PF02558">
    <property type="entry name" value="ApbA"/>
    <property type="match status" value="1"/>
</dbReference>
<dbReference type="InterPro" id="IPR051402">
    <property type="entry name" value="KPR-Related"/>
</dbReference>
<protein>
    <recommendedName>
        <fullName evidence="6">2-dehydropantoate 2-reductase</fullName>
    </recommendedName>
</protein>
<feature type="region of interest" description="Disordered" evidence="1">
    <location>
        <begin position="354"/>
        <end position="373"/>
    </location>
</feature>
<feature type="domain" description="Ketopantoate reductase C-terminal" evidence="3">
    <location>
        <begin position="263"/>
        <end position="345"/>
    </location>
</feature>
<reference evidence="4 5" key="1">
    <citation type="submission" date="2024-02" db="EMBL/GenBank/DDBJ databases">
        <title>A draft genome for the cacao thread blight pathogen Marasmius crinis-equi.</title>
        <authorList>
            <person name="Cohen S.P."/>
            <person name="Baruah I.K."/>
            <person name="Amoako-Attah I."/>
            <person name="Bukari Y."/>
            <person name="Meinhardt L.W."/>
            <person name="Bailey B.A."/>
        </authorList>
    </citation>
    <scope>NUCLEOTIDE SEQUENCE [LARGE SCALE GENOMIC DNA]</scope>
    <source>
        <strain evidence="4 5">GH-76</strain>
    </source>
</reference>
<dbReference type="PANTHER" id="PTHR21708:SF43">
    <property type="entry name" value="KETOPANTOATE REDUCTASE C-TERMINAL DOMAIN-CONTAINING PROTEIN"/>
    <property type="match status" value="1"/>
</dbReference>